<dbReference type="EC" id="1.1.1.157" evidence="8"/>
<feature type="binding site" evidence="5">
    <location>
        <position position="113"/>
    </location>
    <ligand>
        <name>NAD(+)</name>
        <dbReference type="ChEBI" id="CHEBI:57540"/>
    </ligand>
</feature>
<dbReference type="SUPFAM" id="SSF51735">
    <property type="entry name" value="NAD(P)-binding Rossmann-fold domains"/>
    <property type="match status" value="1"/>
</dbReference>
<dbReference type="Pfam" id="PF00725">
    <property type="entry name" value="3HCDH"/>
    <property type="match status" value="1"/>
</dbReference>
<comment type="pathway">
    <text evidence="1">Lipid metabolism; butanoate metabolism.</text>
</comment>
<feature type="domain" description="3-hydroxyacyl-CoA dehydrogenase NAD binding" evidence="7">
    <location>
        <begin position="3"/>
        <end position="176"/>
    </location>
</feature>
<dbReference type="GO" id="GO:0070403">
    <property type="term" value="F:NAD+ binding"/>
    <property type="evidence" value="ECO:0007669"/>
    <property type="project" value="InterPro"/>
</dbReference>
<reference evidence="8 9" key="2">
    <citation type="journal article" date="2012" name="Stand. Genomic Sci.">
        <title>Complete genome sequence of the moderately thermophilic mineral-sulfide-oxidizing firmicute Sulfobacillus acidophilus type strain (NAL(T)).</title>
        <authorList>
            <person name="Anderson I."/>
            <person name="Chertkov O."/>
            <person name="Chen A."/>
            <person name="Saunders E."/>
            <person name="Lapidus A."/>
            <person name="Nolan M."/>
            <person name="Lucas S."/>
            <person name="Hammon N."/>
            <person name="Deshpande S."/>
            <person name="Cheng J.F."/>
            <person name="Han C."/>
            <person name="Tapia R."/>
            <person name="Goodwin L.A."/>
            <person name="Pitluck S."/>
            <person name="Liolios K."/>
            <person name="Pagani I."/>
            <person name="Ivanova N."/>
            <person name="Mikhailova N."/>
            <person name="Pati A."/>
            <person name="Palaniappan K."/>
            <person name="Land M."/>
            <person name="Pan C."/>
            <person name="Rohde M."/>
            <person name="Pukall R."/>
            <person name="Goker M."/>
            <person name="Detter J.C."/>
            <person name="Woyke T."/>
            <person name="Bristow J."/>
            <person name="Eisen J.A."/>
            <person name="Markowitz V."/>
            <person name="Hugenholtz P."/>
            <person name="Kyrpides N.C."/>
            <person name="Klenk H.P."/>
            <person name="Mavromatis K."/>
        </authorList>
    </citation>
    <scope>NUCLEOTIDE SEQUENCE [LARGE SCALE GENOMIC DNA]</scope>
    <source>
        <strain evidence="9">ATCC 700253 / DSM 10332 / NAL</strain>
    </source>
</reference>
<evidence type="ECO:0000256" key="3">
    <source>
        <dbReference type="ARBA" id="ARBA00023002"/>
    </source>
</evidence>
<dbReference type="Gene3D" id="1.10.1040.10">
    <property type="entry name" value="N-(1-d-carboxylethyl)-l-norvaline Dehydrogenase, domain 2"/>
    <property type="match status" value="1"/>
</dbReference>
<evidence type="ECO:0000259" key="6">
    <source>
        <dbReference type="Pfam" id="PF00725"/>
    </source>
</evidence>
<feature type="binding site" evidence="5">
    <location>
        <position position="30"/>
    </location>
    <ligand>
        <name>NAD(+)</name>
        <dbReference type="ChEBI" id="CHEBI:57540"/>
    </ligand>
</feature>
<keyword evidence="3 8" id="KW-0560">Oxidoreductase</keyword>
<dbReference type="STRING" id="679936.Sulac_3495"/>
<dbReference type="EMBL" id="CP003179">
    <property type="protein sequence ID" value="AEW06932.1"/>
    <property type="molecule type" value="Genomic_DNA"/>
</dbReference>
<comment type="similarity">
    <text evidence="2">Belongs to the 3-hydroxyacyl-CoA dehydrogenase family.</text>
</comment>
<dbReference type="InterPro" id="IPR013328">
    <property type="entry name" value="6PGD_dom2"/>
</dbReference>
<dbReference type="InterPro" id="IPR022694">
    <property type="entry name" value="3-OHacyl-CoA_DH"/>
</dbReference>
<dbReference type="SUPFAM" id="SSF48179">
    <property type="entry name" value="6-phosphogluconate dehydrogenase C-terminal domain-like"/>
    <property type="match status" value="1"/>
</dbReference>
<dbReference type="InterPro" id="IPR008927">
    <property type="entry name" value="6-PGluconate_DH-like_C_sf"/>
</dbReference>
<dbReference type="Proteomes" id="UP000005439">
    <property type="component" value="Chromosome"/>
</dbReference>
<dbReference type="AlphaFoldDB" id="G8TUH0"/>
<dbReference type="Pfam" id="PF02737">
    <property type="entry name" value="3HCDH_N"/>
    <property type="match status" value="1"/>
</dbReference>
<evidence type="ECO:0000313" key="9">
    <source>
        <dbReference type="Proteomes" id="UP000005439"/>
    </source>
</evidence>
<name>G8TUH0_SULAD</name>
<dbReference type="InterPro" id="IPR036291">
    <property type="entry name" value="NAD(P)-bd_dom_sf"/>
</dbReference>
<feature type="binding site" evidence="5">
    <location>
        <position position="138"/>
    </location>
    <ligand>
        <name>NAD(+)</name>
        <dbReference type="ChEBI" id="CHEBI:57540"/>
    </ligand>
</feature>
<evidence type="ECO:0000256" key="1">
    <source>
        <dbReference type="ARBA" id="ARBA00005086"/>
    </source>
</evidence>
<feature type="binding site" evidence="5">
    <location>
        <begin position="7"/>
        <end position="12"/>
    </location>
    <ligand>
        <name>NAD(+)</name>
        <dbReference type="ChEBI" id="CHEBI:57540"/>
    </ligand>
</feature>
<feature type="binding site" evidence="5">
    <location>
        <position position="86"/>
    </location>
    <ligand>
        <name>NAD(+)</name>
        <dbReference type="ChEBI" id="CHEBI:57540"/>
    </ligand>
</feature>
<proteinExistence type="inferred from homology"/>
<evidence type="ECO:0000256" key="4">
    <source>
        <dbReference type="PIRSR" id="PIRSR000105-1"/>
    </source>
</evidence>
<dbReference type="GO" id="GO:0006635">
    <property type="term" value="P:fatty acid beta-oxidation"/>
    <property type="evidence" value="ECO:0007669"/>
    <property type="project" value="TreeGrafter"/>
</dbReference>
<feature type="site" description="Important for catalytic activity" evidence="4">
    <location>
        <position position="135"/>
    </location>
</feature>
<evidence type="ECO:0000313" key="8">
    <source>
        <dbReference type="EMBL" id="AEW06932.1"/>
    </source>
</evidence>
<evidence type="ECO:0000259" key="7">
    <source>
        <dbReference type="Pfam" id="PF02737"/>
    </source>
</evidence>
<feature type="domain" description="3-hydroxyacyl-CoA dehydrogenase C-terminal" evidence="6">
    <location>
        <begin position="181"/>
        <end position="278"/>
    </location>
</feature>
<dbReference type="PANTHER" id="PTHR48075:SF5">
    <property type="entry name" value="3-HYDROXYBUTYRYL-COA DEHYDROGENASE"/>
    <property type="match status" value="1"/>
</dbReference>
<dbReference type="KEGG" id="sap:Sulac_3495"/>
<dbReference type="HOGENOM" id="CLU_009834_2_0_9"/>
<dbReference type="InterPro" id="IPR006108">
    <property type="entry name" value="3HC_DH_C"/>
</dbReference>
<dbReference type="PATRIC" id="fig|679936.5.peg.3616"/>
<organism evidence="8 9">
    <name type="scientific">Sulfobacillus acidophilus (strain ATCC 700253 / DSM 10332 / NAL)</name>
    <dbReference type="NCBI Taxonomy" id="679936"/>
    <lineage>
        <taxon>Bacteria</taxon>
        <taxon>Bacillati</taxon>
        <taxon>Bacillota</taxon>
        <taxon>Clostridia</taxon>
        <taxon>Eubacteriales</taxon>
        <taxon>Clostridiales Family XVII. Incertae Sedis</taxon>
        <taxon>Sulfobacillus</taxon>
    </lineage>
</organism>
<dbReference type="InterPro" id="IPR006176">
    <property type="entry name" value="3-OHacyl-CoA_DH_NAD-bd"/>
</dbReference>
<keyword evidence="9" id="KW-1185">Reference proteome</keyword>
<dbReference type="GO" id="GO:0008691">
    <property type="term" value="F:3-hydroxybutyryl-CoA dehydrogenase activity"/>
    <property type="evidence" value="ECO:0007669"/>
    <property type="project" value="UniProtKB-EC"/>
</dbReference>
<keyword evidence="5" id="KW-0520">NAD</keyword>
<reference evidence="9" key="1">
    <citation type="submission" date="2011-12" db="EMBL/GenBank/DDBJ databases">
        <title>The complete genome of chromosome of Sulfobacillus acidophilus DSM 10332.</title>
        <authorList>
            <person name="Lucas S."/>
            <person name="Han J."/>
            <person name="Lapidus A."/>
            <person name="Bruce D."/>
            <person name="Goodwin L."/>
            <person name="Pitluck S."/>
            <person name="Peters L."/>
            <person name="Kyrpides N."/>
            <person name="Mavromatis K."/>
            <person name="Ivanova N."/>
            <person name="Mikhailova N."/>
            <person name="Chertkov O."/>
            <person name="Saunders E."/>
            <person name="Detter J.C."/>
            <person name="Tapia R."/>
            <person name="Han C."/>
            <person name="Land M."/>
            <person name="Hauser L."/>
            <person name="Markowitz V."/>
            <person name="Cheng J.-F."/>
            <person name="Hugenholtz P."/>
            <person name="Woyke T."/>
            <person name="Wu D."/>
            <person name="Pukall R."/>
            <person name="Gehrich-Schroeter G."/>
            <person name="Schneider S."/>
            <person name="Klenk H.-P."/>
            <person name="Eisen J.A."/>
        </authorList>
    </citation>
    <scope>NUCLEOTIDE SEQUENCE [LARGE SCALE GENOMIC DNA]</scope>
    <source>
        <strain evidence="9">ATCC 700253 / DSM 10332 / NAL</strain>
    </source>
</reference>
<evidence type="ECO:0000256" key="2">
    <source>
        <dbReference type="ARBA" id="ARBA00009463"/>
    </source>
</evidence>
<feature type="binding site" evidence="5">
    <location>
        <position position="270"/>
    </location>
    <ligand>
        <name>NAD(+)</name>
        <dbReference type="ChEBI" id="CHEBI:57540"/>
    </ligand>
</feature>
<sequence length="279" mass="31571">MRILVIGAGTMGAGIAETAIQKGLSVWLTDALPDALPRATHRIRQNVARAYDKGRLDEPVDLVMARLKTVEEWPDGVDWVIEAVPEQLELKHDLFRALDTRYGPQVWLASNTSSIAVTRLQAATPRYPERVAGLHFFNPVARMPLVEVIRGLDTRPEYLDAARELVARLGKTAIEAPDRPGFLVNRVARPYYLEALRMVDDDRLLSMEEVDAVFEGAGFPMGPFRLMDLVGIDVNFSVTKSVFDQTFGDPRYRPHPWQERLMLRGHLGRKTGRGFYRYE</sequence>
<feature type="binding site" evidence="5">
    <location>
        <position position="91"/>
    </location>
    <ligand>
        <name>NAD(+)</name>
        <dbReference type="ChEBI" id="CHEBI:57540"/>
    </ligand>
</feature>
<dbReference type="Gene3D" id="3.40.50.720">
    <property type="entry name" value="NAD(P)-binding Rossmann-like Domain"/>
    <property type="match status" value="1"/>
</dbReference>
<accession>G8TUH0</accession>
<dbReference type="PIRSF" id="PIRSF000105">
    <property type="entry name" value="HCDH"/>
    <property type="match status" value="1"/>
</dbReference>
<protein>
    <submittedName>
        <fullName evidence="8">3-hydroxybutyryl-CoA dehydrogenase</fullName>
        <ecNumber evidence="8">1.1.1.157</ecNumber>
    </submittedName>
</protein>
<gene>
    <name evidence="8" type="ordered locus">Sulac_3495</name>
</gene>
<dbReference type="PANTHER" id="PTHR48075">
    <property type="entry name" value="3-HYDROXYACYL-COA DEHYDROGENASE FAMILY PROTEIN"/>
    <property type="match status" value="1"/>
</dbReference>
<evidence type="ECO:0000256" key="5">
    <source>
        <dbReference type="PIRSR" id="PIRSR000105-2"/>
    </source>
</evidence>